<feature type="region of interest" description="Disordered" evidence="1">
    <location>
        <begin position="565"/>
        <end position="587"/>
    </location>
</feature>
<name>A0A816S0Z9_9BILA</name>
<dbReference type="EMBL" id="CAJNRG010005815">
    <property type="protein sequence ID" value="CAF2080551.1"/>
    <property type="molecule type" value="Genomic_DNA"/>
</dbReference>
<sequence length="646" mass="74609">MLSQCHTEPYKDSMFYERIGPQWALSLNAPTTCQLVKFSTSNPPIILQNTAWALPAVSIITIPPYTSLTCPDFTIQPSPTVSGPPMTIWDPTIFNNSIPDNFHLDEQLADLARWPKIPYITDELRAAYKYMTSNTLPPNLPPLRDVHRHPLAKNDLPEIEKTANDSSAGYHYQTAVVLFQAISMVCESSELKSFWPGRQWTSIVEEGVEDIDIKSTEDDRYLMQIKYRTSDTISLTAPSSDYFKHMIYHLRLAASNRTTYSSNKVKVVYWSFAKPQPMIASWQTELKTGNITDLVKSDMKNLLEVMTNKAKKDLKASDVTEIEKFLNDDASLKSFLTSHYIKKTILWKTLIGESLKLLTKYIETEFQIVENKEQKQIAEDLYYQLHHDIIDRNLQSSSVEISRQPLGKRTQETAERELEKSDEYTTLSEKNMEELKKLAKIKYVYNSRLSKKELILQILKEIKEEGSVQKEIEELKKNDADRVKKHRERSATEEFKKEIENRVETFQTWRNTSIQSSPAQWYINKINEAIPELQKIVDSDKSAEVRAKLLSGWFSQLCILYGSVPDNDRDERHEKERKTKTKRTAAAQQLNNDLDTVREKPNSFTEKYPEMKKDLEIVCKGLLEISVSDDNNDEEPSIDEESLDDE</sequence>
<feature type="region of interest" description="Disordered" evidence="1">
    <location>
        <begin position="401"/>
        <end position="423"/>
    </location>
</feature>
<feature type="compositionally biased region" description="Acidic residues" evidence="1">
    <location>
        <begin position="630"/>
        <end position="646"/>
    </location>
</feature>
<proteinExistence type="predicted"/>
<feature type="compositionally biased region" description="Basic and acidic residues" evidence="1">
    <location>
        <begin position="566"/>
        <end position="577"/>
    </location>
</feature>
<protein>
    <submittedName>
        <fullName evidence="2">Uncharacterized protein</fullName>
    </submittedName>
</protein>
<reference evidence="2" key="1">
    <citation type="submission" date="2021-02" db="EMBL/GenBank/DDBJ databases">
        <authorList>
            <person name="Nowell W R."/>
        </authorList>
    </citation>
    <scope>NUCLEOTIDE SEQUENCE</scope>
</reference>
<evidence type="ECO:0000256" key="1">
    <source>
        <dbReference type="SAM" id="MobiDB-lite"/>
    </source>
</evidence>
<feature type="compositionally biased region" description="Basic and acidic residues" evidence="1">
    <location>
        <begin position="409"/>
        <end position="423"/>
    </location>
</feature>
<dbReference type="AlphaFoldDB" id="A0A816S0Z9"/>
<evidence type="ECO:0000313" key="3">
    <source>
        <dbReference type="Proteomes" id="UP000663887"/>
    </source>
</evidence>
<gene>
    <name evidence="2" type="ORF">XDN619_LOCUS14635</name>
</gene>
<comment type="caution">
    <text evidence="2">The sequence shown here is derived from an EMBL/GenBank/DDBJ whole genome shotgun (WGS) entry which is preliminary data.</text>
</comment>
<feature type="region of interest" description="Disordered" evidence="1">
    <location>
        <begin position="626"/>
        <end position="646"/>
    </location>
</feature>
<evidence type="ECO:0000313" key="2">
    <source>
        <dbReference type="EMBL" id="CAF2080551.1"/>
    </source>
</evidence>
<organism evidence="2 3">
    <name type="scientific">Rotaria magnacalcarata</name>
    <dbReference type="NCBI Taxonomy" id="392030"/>
    <lineage>
        <taxon>Eukaryota</taxon>
        <taxon>Metazoa</taxon>
        <taxon>Spiralia</taxon>
        <taxon>Gnathifera</taxon>
        <taxon>Rotifera</taxon>
        <taxon>Eurotatoria</taxon>
        <taxon>Bdelloidea</taxon>
        <taxon>Philodinida</taxon>
        <taxon>Philodinidae</taxon>
        <taxon>Rotaria</taxon>
    </lineage>
</organism>
<accession>A0A816S0Z9</accession>
<dbReference type="Proteomes" id="UP000663887">
    <property type="component" value="Unassembled WGS sequence"/>
</dbReference>